<evidence type="ECO:0000313" key="1">
    <source>
        <dbReference type="EMBL" id="GAA4974105.1"/>
    </source>
</evidence>
<organism evidence="1 2">
    <name type="scientific">Kineococcus glutinatus</name>
    <dbReference type="NCBI Taxonomy" id="1070872"/>
    <lineage>
        <taxon>Bacteria</taxon>
        <taxon>Bacillati</taxon>
        <taxon>Actinomycetota</taxon>
        <taxon>Actinomycetes</taxon>
        <taxon>Kineosporiales</taxon>
        <taxon>Kineosporiaceae</taxon>
        <taxon>Kineococcus</taxon>
    </lineage>
</organism>
<reference evidence="2" key="1">
    <citation type="journal article" date="2019" name="Int. J. Syst. Evol. Microbiol.">
        <title>The Global Catalogue of Microorganisms (GCM) 10K type strain sequencing project: providing services to taxonomists for standard genome sequencing and annotation.</title>
        <authorList>
            <consortium name="The Broad Institute Genomics Platform"/>
            <consortium name="The Broad Institute Genome Sequencing Center for Infectious Disease"/>
            <person name="Wu L."/>
            <person name="Ma J."/>
        </authorList>
    </citation>
    <scope>NUCLEOTIDE SEQUENCE [LARGE SCALE GENOMIC DNA]</scope>
    <source>
        <strain evidence="2">JCM 18126</strain>
    </source>
</reference>
<dbReference type="Proteomes" id="UP001501195">
    <property type="component" value="Unassembled WGS sequence"/>
</dbReference>
<proteinExistence type="predicted"/>
<accession>A0ABP9HN72</accession>
<name>A0ABP9HN72_9ACTN</name>
<protein>
    <submittedName>
        <fullName evidence="1">Uncharacterized protein</fullName>
    </submittedName>
</protein>
<gene>
    <name evidence="1" type="ORF">GCM10023225_14230</name>
</gene>
<keyword evidence="2" id="KW-1185">Reference proteome</keyword>
<dbReference type="EMBL" id="BAABIL010000184">
    <property type="protein sequence ID" value="GAA4974105.1"/>
    <property type="molecule type" value="Genomic_DNA"/>
</dbReference>
<evidence type="ECO:0000313" key="2">
    <source>
        <dbReference type="Proteomes" id="UP001501195"/>
    </source>
</evidence>
<sequence>MVALAAAEYAEIPAVLRARTAYRCVAPASRWACWYTVLVSGTRVVPSTSSSYVVAPDVAPHAT</sequence>
<comment type="caution">
    <text evidence="1">The sequence shown here is derived from an EMBL/GenBank/DDBJ whole genome shotgun (WGS) entry which is preliminary data.</text>
</comment>